<keyword evidence="1" id="KW-0812">Transmembrane</keyword>
<sequence>MQITSQDMSATDAFTSTVVGMLLCFIFFGGTLGQTIFYYRKFPCDSWTLKGLVTSLLLLDAVKAFLHAQLLWFWFVNHHADSNILLILPMSYTVHFIISTTCVFLVQGLYIRNIWALLTSRWYQIYATGVGVAMALMSLACGLVAAHDILSSSTDVEAIERVEVSGRIEGYSAVAVDVYITTVLCFIFHGARTGYEPTENLLLKLMAWTINRGILLFMIQLLVIVTVSTLFPYSSPQYRTHILNQYKPNGTQALDGIYCFAGTLNVNCALATLNGRSGGGDLITSRLSSFDAARSAASSVATGDESADDLHEQILEK</sequence>
<dbReference type="STRING" id="1314783.A0A165KUD0"/>
<organism evidence="3 4">
    <name type="scientific">Daedalea quercina L-15889</name>
    <dbReference type="NCBI Taxonomy" id="1314783"/>
    <lineage>
        <taxon>Eukaryota</taxon>
        <taxon>Fungi</taxon>
        <taxon>Dikarya</taxon>
        <taxon>Basidiomycota</taxon>
        <taxon>Agaricomycotina</taxon>
        <taxon>Agaricomycetes</taxon>
        <taxon>Polyporales</taxon>
        <taxon>Fomitopsis</taxon>
    </lineage>
</organism>
<protein>
    <recommendedName>
        <fullName evidence="2">DUF6534 domain-containing protein</fullName>
    </recommendedName>
</protein>
<feature type="domain" description="DUF6534" evidence="2">
    <location>
        <begin position="173"/>
        <end position="277"/>
    </location>
</feature>
<feature type="transmembrane region" description="Helical" evidence="1">
    <location>
        <begin position="170"/>
        <end position="191"/>
    </location>
</feature>
<feature type="transmembrane region" description="Helical" evidence="1">
    <location>
        <begin position="212"/>
        <end position="233"/>
    </location>
</feature>
<feature type="transmembrane region" description="Helical" evidence="1">
    <location>
        <begin position="51"/>
        <end position="75"/>
    </location>
</feature>
<dbReference type="InterPro" id="IPR045339">
    <property type="entry name" value="DUF6534"/>
</dbReference>
<reference evidence="3 4" key="1">
    <citation type="journal article" date="2016" name="Mol. Biol. Evol.">
        <title>Comparative Genomics of Early-Diverging Mushroom-Forming Fungi Provides Insights into the Origins of Lignocellulose Decay Capabilities.</title>
        <authorList>
            <person name="Nagy L.G."/>
            <person name="Riley R."/>
            <person name="Tritt A."/>
            <person name="Adam C."/>
            <person name="Daum C."/>
            <person name="Floudas D."/>
            <person name="Sun H."/>
            <person name="Yadav J.S."/>
            <person name="Pangilinan J."/>
            <person name="Larsson K.H."/>
            <person name="Matsuura K."/>
            <person name="Barry K."/>
            <person name="Labutti K."/>
            <person name="Kuo R."/>
            <person name="Ohm R.A."/>
            <person name="Bhattacharya S.S."/>
            <person name="Shirouzu T."/>
            <person name="Yoshinaga Y."/>
            <person name="Martin F.M."/>
            <person name="Grigoriev I.V."/>
            <person name="Hibbett D.S."/>
        </authorList>
    </citation>
    <scope>NUCLEOTIDE SEQUENCE [LARGE SCALE GENOMIC DNA]</scope>
    <source>
        <strain evidence="3 4">L-15889</strain>
    </source>
</reference>
<dbReference type="Pfam" id="PF20152">
    <property type="entry name" value="DUF6534"/>
    <property type="match status" value="1"/>
</dbReference>
<dbReference type="PANTHER" id="PTHR40465:SF1">
    <property type="entry name" value="DUF6534 DOMAIN-CONTAINING PROTEIN"/>
    <property type="match status" value="1"/>
</dbReference>
<evidence type="ECO:0000313" key="3">
    <source>
        <dbReference type="EMBL" id="KZT63591.1"/>
    </source>
</evidence>
<evidence type="ECO:0000256" key="1">
    <source>
        <dbReference type="SAM" id="Phobius"/>
    </source>
</evidence>
<dbReference type="EMBL" id="KV429170">
    <property type="protein sequence ID" value="KZT63591.1"/>
    <property type="molecule type" value="Genomic_DNA"/>
</dbReference>
<gene>
    <name evidence="3" type="ORF">DAEQUDRAFT_770461</name>
</gene>
<dbReference type="Proteomes" id="UP000076727">
    <property type="component" value="Unassembled WGS sequence"/>
</dbReference>
<feature type="transmembrane region" description="Helical" evidence="1">
    <location>
        <begin position="18"/>
        <end position="39"/>
    </location>
</feature>
<dbReference type="PANTHER" id="PTHR40465">
    <property type="entry name" value="CHROMOSOME 1, WHOLE GENOME SHOTGUN SEQUENCE"/>
    <property type="match status" value="1"/>
</dbReference>
<evidence type="ECO:0000313" key="4">
    <source>
        <dbReference type="Proteomes" id="UP000076727"/>
    </source>
</evidence>
<proteinExistence type="predicted"/>
<evidence type="ECO:0000259" key="2">
    <source>
        <dbReference type="Pfam" id="PF20152"/>
    </source>
</evidence>
<feature type="transmembrane region" description="Helical" evidence="1">
    <location>
        <begin position="123"/>
        <end position="150"/>
    </location>
</feature>
<keyword evidence="1" id="KW-1133">Transmembrane helix</keyword>
<keyword evidence="4" id="KW-1185">Reference proteome</keyword>
<keyword evidence="1" id="KW-0472">Membrane</keyword>
<dbReference type="OrthoDB" id="2786798at2759"/>
<feature type="transmembrane region" description="Helical" evidence="1">
    <location>
        <begin position="87"/>
        <end position="111"/>
    </location>
</feature>
<dbReference type="AlphaFoldDB" id="A0A165KUD0"/>
<accession>A0A165KUD0</accession>
<name>A0A165KUD0_9APHY</name>